<name>A0AAP0YVC6_PREIN</name>
<dbReference type="SUPFAM" id="SSF52540">
    <property type="entry name" value="P-loop containing nucleoside triphosphate hydrolases"/>
    <property type="match status" value="1"/>
</dbReference>
<proteinExistence type="predicted"/>
<dbReference type="Gene3D" id="3.40.50.300">
    <property type="entry name" value="P-loop containing nucleotide triphosphate hydrolases"/>
    <property type="match status" value="1"/>
</dbReference>
<dbReference type="InterPro" id="IPR003593">
    <property type="entry name" value="AAA+_ATPase"/>
</dbReference>
<protein>
    <submittedName>
        <fullName evidence="2">ATP-dependent serine protease</fullName>
    </submittedName>
</protein>
<dbReference type="InterPro" id="IPR027417">
    <property type="entry name" value="P-loop_NTPase"/>
</dbReference>
<gene>
    <name evidence="2" type="ORF">M573_126005</name>
</gene>
<dbReference type="GO" id="GO:0008233">
    <property type="term" value="F:peptidase activity"/>
    <property type="evidence" value="ECO:0007669"/>
    <property type="project" value="UniProtKB-KW"/>
</dbReference>
<sequence>MAQKLKKALTMTDLLRIKRKLYEFEGEWEEAFGRPEQGGIWFIWGKSGNGKTSFVLQLCKELTRHGKVGYNSLEEGRALTIQNSLVRVGMCDVGKNFVLLQDTMEELDIRLKRRRAPDIVIIDSFQEAHLSIKEYHEFCSHHPKKLLIFISQTEGCQPMGRDAQAAIFIASLKIWVEGYRAISKGRYYGNRGYYNIWKERADKYWCKHTGEK</sequence>
<evidence type="ECO:0000259" key="1">
    <source>
        <dbReference type="SMART" id="SM00382"/>
    </source>
</evidence>
<feature type="domain" description="AAA+ ATPase" evidence="1">
    <location>
        <begin position="37"/>
        <end position="180"/>
    </location>
</feature>
<reference evidence="2 3" key="1">
    <citation type="journal article" date="2015" name="BMC Genomics">
        <title>Comparative genome analysis of Prevotella intermedia strain isolated from infected root canal reveals features related to pathogenicity and adaptation.</title>
        <authorList>
            <person name="Ruan Y."/>
            <person name="Shen L."/>
            <person name="Zou Y."/>
            <person name="Qi Z."/>
            <person name="Yin J."/>
            <person name="Jiang J."/>
            <person name="Guo L."/>
            <person name="He L."/>
            <person name="Chen Z."/>
            <person name="Tang Z."/>
            <person name="Qin S."/>
        </authorList>
    </citation>
    <scope>NUCLEOTIDE SEQUENCE [LARGE SCALE GENOMIC DNA]</scope>
    <source>
        <strain evidence="2 3">ZT</strain>
    </source>
</reference>
<dbReference type="Proteomes" id="UP000032541">
    <property type="component" value="Unassembled WGS sequence"/>
</dbReference>
<dbReference type="GO" id="GO:0006508">
    <property type="term" value="P:proteolysis"/>
    <property type="evidence" value="ECO:0007669"/>
    <property type="project" value="UniProtKB-KW"/>
</dbReference>
<dbReference type="SMART" id="SM00382">
    <property type="entry name" value="AAA"/>
    <property type="match status" value="1"/>
</dbReference>
<evidence type="ECO:0000313" key="3">
    <source>
        <dbReference type="Proteomes" id="UP000032541"/>
    </source>
</evidence>
<dbReference type="AlphaFoldDB" id="A0AAP0YVC6"/>
<dbReference type="RefSeq" id="WP_045168071.1">
    <property type="nucleotide sequence ID" value="NZ_ATMK01000026.1"/>
</dbReference>
<evidence type="ECO:0000313" key="2">
    <source>
        <dbReference type="EMBL" id="KJJ86401.1"/>
    </source>
</evidence>
<keyword evidence="2" id="KW-0645">Protease</keyword>
<accession>A0AAP0YVC6</accession>
<keyword evidence="2" id="KW-0378">Hydrolase</keyword>
<comment type="caution">
    <text evidence="2">The sequence shown here is derived from an EMBL/GenBank/DDBJ whole genome shotgun (WGS) entry which is preliminary data.</text>
</comment>
<dbReference type="EMBL" id="ATMK01000026">
    <property type="protein sequence ID" value="KJJ86401.1"/>
    <property type="molecule type" value="Genomic_DNA"/>
</dbReference>
<organism evidence="2 3">
    <name type="scientific">Prevotella intermedia ZT</name>
    <dbReference type="NCBI Taxonomy" id="1347790"/>
    <lineage>
        <taxon>Bacteria</taxon>
        <taxon>Pseudomonadati</taxon>
        <taxon>Bacteroidota</taxon>
        <taxon>Bacteroidia</taxon>
        <taxon>Bacteroidales</taxon>
        <taxon>Prevotellaceae</taxon>
        <taxon>Prevotella</taxon>
    </lineage>
</organism>